<dbReference type="EMBL" id="JALNTZ010000010">
    <property type="protein sequence ID" value="KAJ3639742.1"/>
    <property type="molecule type" value="Genomic_DNA"/>
</dbReference>
<reference evidence="1" key="1">
    <citation type="journal article" date="2023" name="G3 (Bethesda)">
        <title>Whole genome assemblies of Zophobas morio and Tenebrio molitor.</title>
        <authorList>
            <person name="Kaur S."/>
            <person name="Stinson S.A."/>
            <person name="diCenzo G.C."/>
        </authorList>
    </citation>
    <scope>NUCLEOTIDE SEQUENCE</scope>
    <source>
        <strain evidence="1">QUZm001</strain>
    </source>
</reference>
<accession>A0AA38M2D2</accession>
<sequence length="111" mass="12317">MEDERAQIVFTFNSAMGLIRILRIPFVARTKFGGSSLAVCPDESWPLIESIKTEETFGTPVQDSRFPREYSSISMKRGAGPVIKKDINTSLAGVPGGFQLVQFTFEIPKCE</sequence>
<evidence type="ECO:0000313" key="1">
    <source>
        <dbReference type="EMBL" id="KAJ3639742.1"/>
    </source>
</evidence>
<comment type="caution">
    <text evidence="1">The sequence shown here is derived from an EMBL/GenBank/DDBJ whole genome shotgun (WGS) entry which is preliminary data.</text>
</comment>
<dbReference type="AlphaFoldDB" id="A0AA38M2D2"/>
<proteinExistence type="predicted"/>
<keyword evidence="2" id="KW-1185">Reference proteome</keyword>
<name>A0AA38M2D2_9CUCU</name>
<gene>
    <name evidence="1" type="ORF">Zmor_003083</name>
</gene>
<protein>
    <submittedName>
        <fullName evidence="1">Uncharacterized protein</fullName>
    </submittedName>
</protein>
<dbReference type="Proteomes" id="UP001168821">
    <property type="component" value="Unassembled WGS sequence"/>
</dbReference>
<evidence type="ECO:0000313" key="2">
    <source>
        <dbReference type="Proteomes" id="UP001168821"/>
    </source>
</evidence>
<organism evidence="1 2">
    <name type="scientific">Zophobas morio</name>
    <dbReference type="NCBI Taxonomy" id="2755281"/>
    <lineage>
        <taxon>Eukaryota</taxon>
        <taxon>Metazoa</taxon>
        <taxon>Ecdysozoa</taxon>
        <taxon>Arthropoda</taxon>
        <taxon>Hexapoda</taxon>
        <taxon>Insecta</taxon>
        <taxon>Pterygota</taxon>
        <taxon>Neoptera</taxon>
        <taxon>Endopterygota</taxon>
        <taxon>Coleoptera</taxon>
        <taxon>Polyphaga</taxon>
        <taxon>Cucujiformia</taxon>
        <taxon>Tenebrionidae</taxon>
        <taxon>Zophobas</taxon>
    </lineage>
</organism>